<dbReference type="Gene3D" id="3.40.50.1980">
    <property type="entry name" value="Nitrogenase molybdenum iron protein domain"/>
    <property type="match status" value="2"/>
</dbReference>
<evidence type="ECO:0000313" key="8">
    <source>
        <dbReference type="EMBL" id="PTI51336.1"/>
    </source>
</evidence>
<comment type="caution">
    <text evidence="8">The sequence shown here is derived from an EMBL/GenBank/DDBJ whole genome shotgun (WGS) entry which is preliminary data.</text>
</comment>
<feature type="signal peptide" evidence="6">
    <location>
        <begin position="1"/>
        <end position="21"/>
    </location>
</feature>
<dbReference type="EMBL" id="PZEV01000014">
    <property type="protein sequence ID" value="PTI51336.1"/>
    <property type="molecule type" value="Genomic_DNA"/>
</dbReference>
<feature type="coiled-coil region" evidence="5">
    <location>
        <begin position="183"/>
        <end position="210"/>
    </location>
</feature>
<evidence type="ECO:0000256" key="6">
    <source>
        <dbReference type="SAM" id="SignalP"/>
    </source>
</evidence>
<keyword evidence="5" id="KW-0175">Coiled coil</keyword>
<feature type="domain" description="Fe/B12 periplasmic-binding" evidence="7">
    <location>
        <begin position="68"/>
        <end position="338"/>
    </location>
</feature>
<evidence type="ECO:0000313" key="9">
    <source>
        <dbReference type="Proteomes" id="UP000240717"/>
    </source>
</evidence>
<feature type="chain" id="PRO_5015420408" evidence="6">
    <location>
        <begin position="22"/>
        <end position="338"/>
    </location>
</feature>
<protein>
    <submittedName>
        <fullName evidence="8">Transferrin-binding protein</fullName>
    </submittedName>
</protein>
<organism evidence="8 9">
    <name type="scientific">Staphylococcus warneri</name>
    <dbReference type="NCBI Taxonomy" id="1292"/>
    <lineage>
        <taxon>Bacteria</taxon>
        <taxon>Bacillati</taxon>
        <taxon>Bacillota</taxon>
        <taxon>Bacilli</taxon>
        <taxon>Bacillales</taxon>
        <taxon>Staphylococcaceae</taxon>
        <taxon>Staphylococcus</taxon>
    </lineage>
</organism>
<dbReference type="SUPFAM" id="SSF53807">
    <property type="entry name" value="Helical backbone' metal receptor"/>
    <property type="match status" value="1"/>
</dbReference>
<gene>
    <name evidence="8" type="ORF">BU085_05585</name>
</gene>
<proteinExistence type="inferred from homology"/>
<dbReference type="RefSeq" id="WP_107532804.1">
    <property type="nucleotide sequence ID" value="NZ_PZEV01000014.1"/>
</dbReference>
<comment type="similarity">
    <text evidence="2">Belongs to the bacterial solute-binding protein 8 family.</text>
</comment>
<evidence type="ECO:0000256" key="5">
    <source>
        <dbReference type="SAM" id="Coils"/>
    </source>
</evidence>
<reference evidence="8 9" key="1">
    <citation type="journal article" date="2016" name="Front. Microbiol.">
        <title>Comprehensive Phylogenetic Analysis of Bovine Non-aureus Staphylococci Species Based on Whole-Genome Sequencing.</title>
        <authorList>
            <person name="Naushad S."/>
            <person name="Barkema H.W."/>
            <person name="Luby C."/>
            <person name="Condas L.A."/>
            <person name="Nobrega D.B."/>
            <person name="Carson D.A."/>
            <person name="De Buck J."/>
        </authorList>
    </citation>
    <scope>NUCLEOTIDE SEQUENCE [LARGE SCALE GENOMIC DNA]</scope>
    <source>
        <strain evidence="8 9">SNUC 2993</strain>
    </source>
</reference>
<dbReference type="AlphaFoldDB" id="A0A2T4Q115"/>
<dbReference type="GO" id="GO:1901678">
    <property type="term" value="P:iron coordination entity transport"/>
    <property type="evidence" value="ECO:0007669"/>
    <property type="project" value="UniProtKB-ARBA"/>
</dbReference>
<dbReference type="PANTHER" id="PTHR30532">
    <property type="entry name" value="IRON III DICITRATE-BINDING PERIPLASMIC PROTEIN"/>
    <property type="match status" value="1"/>
</dbReference>
<dbReference type="Proteomes" id="UP000240717">
    <property type="component" value="Unassembled WGS sequence"/>
</dbReference>
<dbReference type="STRING" id="1194526.A284_06750"/>
<evidence type="ECO:0000256" key="2">
    <source>
        <dbReference type="ARBA" id="ARBA00008814"/>
    </source>
</evidence>
<evidence type="ECO:0000256" key="4">
    <source>
        <dbReference type="ARBA" id="ARBA00022729"/>
    </source>
</evidence>
<evidence type="ECO:0000259" key="7">
    <source>
        <dbReference type="PROSITE" id="PS50983"/>
    </source>
</evidence>
<dbReference type="InterPro" id="IPR002491">
    <property type="entry name" value="ABC_transptr_periplasmic_BD"/>
</dbReference>
<keyword evidence="3" id="KW-0813">Transport</keyword>
<dbReference type="GO" id="GO:0030288">
    <property type="term" value="C:outer membrane-bounded periplasmic space"/>
    <property type="evidence" value="ECO:0007669"/>
    <property type="project" value="TreeGrafter"/>
</dbReference>
<dbReference type="PROSITE" id="PS51257">
    <property type="entry name" value="PROKAR_LIPOPROTEIN"/>
    <property type="match status" value="1"/>
</dbReference>
<dbReference type="PANTHER" id="PTHR30532:SF28">
    <property type="entry name" value="PETROBACTIN-BINDING PROTEIN YCLQ"/>
    <property type="match status" value="1"/>
</dbReference>
<evidence type="ECO:0000256" key="1">
    <source>
        <dbReference type="ARBA" id="ARBA00004196"/>
    </source>
</evidence>
<keyword evidence="4 6" id="KW-0732">Signal</keyword>
<name>A0A2T4Q115_STAWA</name>
<dbReference type="PROSITE" id="PS50983">
    <property type="entry name" value="FE_B12_PBP"/>
    <property type="match status" value="1"/>
</dbReference>
<evidence type="ECO:0000256" key="3">
    <source>
        <dbReference type="ARBA" id="ARBA00022448"/>
    </source>
</evidence>
<dbReference type="Pfam" id="PF01497">
    <property type="entry name" value="Peripla_BP_2"/>
    <property type="match status" value="1"/>
</dbReference>
<accession>A0A2T4Q115</accession>
<sequence>MKNTYILLIILLISIALTACSQTSDQSNQNSKDTVSIKNTYEFKDKNNTHSRGVKKSETVKVPKNPERVAVLDYGALDIMQQMGLQSHVKAVAKGQGNAFLPHALYEFKSDQYINLGNPGRPKYDNLAKSKPDLILASFRQAHTKTLDEMKKAAPDAQILFVSPNNDSYISSIETTTQHLGKIFDKKDKANKLNRELKEKVNETKRMINKDKVLLLVVDDKGMKAFGQTGRFGGFLNKDLGIQHADNNMKANSAGNQISYEYLNKINPDKLFVINRTKDGNDQHLPKELNNKVIKNIKAIKNHNVYQFKSNAWYFGEGGHQLTIDQLEHIQDAFENKK</sequence>
<dbReference type="InterPro" id="IPR051313">
    <property type="entry name" value="Bact_iron-sidero_bind"/>
</dbReference>
<comment type="subcellular location">
    <subcellularLocation>
        <location evidence="1">Cell envelope</location>
    </subcellularLocation>
</comment>